<evidence type="ECO:0000256" key="8">
    <source>
        <dbReference type="ARBA" id="ARBA00022840"/>
    </source>
</evidence>
<dbReference type="SUPFAM" id="SSF54495">
    <property type="entry name" value="UBC-like"/>
    <property type="match status" value="1"/>
</dbReference>
<protein>
    <recommendedName>
        <fullName evidence="11">Ubiquitin-conjugating enzyme E2 6</fullName>
        <ecNumber evidence="2">2.3.2.23</ecNumber>
    </recommendedName>
    <alternativeName>
        <fullName evidence="12">E2 ubiquitin-conjugating enzyme 6</fullName>
    </alternativeName>
</protein>
<evidence type="ECO:0000256" key="12">
    <source>
        <dbReference type="ARBA" id="ARBA00042181"/>
    </source>
</evidence>
<dbReference type="FunFam" id="3.10.110.10:FF:000023">
    <property type="entry name" value="Ubiquitin-conjugating enzyme E2 J2"/>
    <property type="match status" value="1"/>
</dbReference>
<feature type="compositionally biased region" description="Polar residues" evidence="13">
    <location>
        <begin position="248"/>
        <end position="259"/>
    </location>
</feature>
<dbReference type="CDD" id="cd23799">
    <property type="entry name" value="UBCc_UBE2J"/>
    <property type="match status" value="1"/>
</dbReference>
<keyword evidence="16" id="KW-1185">Reference proteome</keyword>
<dbReference type="GO" id="GO:0005789">
    <property type="term" value="C:endoplasmic reticulum membrane"/>
    <property type="evidence" value="ECO:0007669"/>
    <property type="project" value="UniProtKB-SubCell"/>
</dbReference>
<dbReference type="KEGG" id="shs:STEHIDRAFT_87456"/>
<evidence type="ECO:0000256" key="9">
    <source>
        <dbReference type="ARBA" id="ARBA00022989"/>
    </source>
</evidence>
<keyword evidence="4" id="KW-0812">Transmembrane</keyword>
<gene>
    <name evidence="15" type="ORF">STEHIDRAFT_87456</name>
</gene>
<name>R7S1I5_STEHR</name>
<evidence type="ECO:0000313" key="15">
    <source>
        <dbReference type="EMBL" id="EIM80442.1"/>
    </source>
</evidence>
<dbReference type="RefSeq" id="XP_007310565.1">
    <property type="nucleotide sequence ID" value="XM_007310503.1"/>
</dbReference>
<dbReference type="SMART" id="SM00212">
    <property type="entry name" value="UBCc"/>
    <property type="match status" value="1"/>
</dbReference>
<dbReference type="InterPro" id="IPR016135">
    <property type="entry name" value="UBQ-conjugating_enzyme/RWD"/>
</dbReference>
<dbReference type="InterPro" id="IPR050113">
    <property type="entry name" value="Ub_conjugating_enzyme"/>
</dbReference>
<keyword evidence="9" id="KW-1133">Transmembrane helix</keyword>
<evidence type="ECO:0000256" key="5">
    <source>
        <dbReference type="ARBA" id="ARBA00022741"/>
    </source>
</evidence>
<dbReference type="EC" id="2.3.2.23" evidence="2"/>
<organism evidence="15 16">
    <name type="scientific">Stereum hirsutum (strain FP-91666)</name>
    <name type="common">White-rot fungus</name>
    <dbReference type="NCBI Taxonomy" id="721885"/>
    <lineage>
        <taxon>Eukaryota</taxon>
        <taxon>Fungi</taxon>
        <taxon>Dikarya</taxon>
        <taxon>Basidiomycota</taxon>
        <taxon>Agaricomycotina</taxon>
        <taxon>Agaricomycetes</taxon>
        <taxon>Russulales</taxon>
        <taxon>Stereaceae</taxon>
        <taxon>Stereum</taxon>
    </lineage>
</organism>
<dbReference type="PANTHER" id="PTHR24067">
    <property type="entry name" value="UBIQUITIN-CONJUGATING ENZYME E2"/>
    <property type="match status" value="1"/>
</dbReference>
<dbReference type="AlphaFoldDB" id="R7S1I5"/>
<keyword evidence="10" id="KW-0472">Membrane</keyword>
<evidence type="ECO:0000256" key="3">
    <source>
        <dbReference type="ARBA" id="ARBA00022679"/>
    </source>
</evidence>
<dbReference type="eggNOG" id="KOG0894">
    <property type="taxonomic scope" value="Eukaryota"/>
</dbReference>
<evidence type="ECO:0000313" key="16">
    <source>
        <dbReference type="Proteomes" id="UP000053927"/>
    </source>
</evidence>
<dbReference type="PROSITE" id="PS50127">
    <property type="entry name" value="UBC_2"/>
    <property type="match status" value="1"/>
</dbReference>
<dbReference type="GeneID" id="18807505"/>
<reference evidence="16" key="1">
    <citation type="journal article" date="2012" name="Science">
        <title>The Paleozoic origin of enzymatic lignin decomposition reconstructed from 31 fungal genomes.</title>
        <authorList>
            <person name="Floudas D."/>
            <person name="Binder M."/>
            <person name="Riley R."/>
            <person name="Barry K."/>
            <person name="Blanchette R.A."/>
            <person name="Henrissat B."/>
            <person name="Martinez A.T."/>
            <person name="Otillar R."/>
            <person name="Spatafora J.W."/>
            <person name="Yadav J.S."/>
            <person name="Aerts A."/>
            <person name="Benoit I."/>
            <person name="Boyd A."/>
            <person name="Carlson A."/>
            <person name="Copeland A."/>
            <person name="Coutinho P.M."/>
            <person name="de Vries R.P."/>
            <person name="Ferreira P."/>
            <person name="Findley K."/>
            <person name="Foster B."/>
            <person name="Gaskell J."/>
            <person name="Glotzer D."/>
            <person name="Gorecki P."/>
            <person name="Heitman J."/>
            <person name="Hesse C."/>
            <person name="Hori C."/>
            <person name="Igarashi K."/>
            <person name="Jurgens J.A."/>
            <person name="Kallen N."/>
            <person name="Kersten P."/>
            <person name="Kohler A."/>
            <person name="Kuees U."/>
            <person name="Kumar T.K.A."/>
            <person name="Kuo A."/>
            <person name="LaButti K."/>
            <person name="Larrondo L.F."/>
            <person name="Lindquist E."/>
            <person name="Ling A."/>
            <person name="Lombard V."/>
            <person name="Lucas S."/>
            <person name="Lundell T."/>
            <person name="Martin R."/>
            <person name="McLaughlin D.J."/>
            <person name="Morgenstern I."/>
            <person name="Morin E."/>
            <person name="Murat C."/>
            <person name="Nagy L.G."/>
            <person name="Nolan M."/>
            <person name="Ohm R.A."/>
            <person name="Patyshakuliyeva A."/>
            <person name="Rokas A."/>
            <person name="Ruiz-Duenas F.J."/>
            <person name="Sabat G."/>
            <person name="Salamov A."/>
            <person name="Samejima M."/>
            <person name="Schmutz J."/>
            <person name="Slot J.C."/>
            <person name="St John F."/>
            <person name="Stenlid J."/>
            <person name="Sun H."/>
            <person name="Sun S."/>
            <person name="Syed K."/>
            <person name="Tsang A."/>
            <person name="Wiebenga A."/>
            <person name="Young D."/>
            <person name="Pisabarro A."/>
            <person name="Eastwood D.C."/>
            <person name="Martin F."/>
            <person name="Cullen D."/>
            <person name="Grigoriev I.V."/>
            <person name="Hibbett D.S."/>
        </authorList>
    </citation>
    <scope>NUCLEOTIDE SEQUENCE [LARGE SCALE GENOMIC DNA]</scope>
    <source>
        <strain evidence="16">FP-91666</strain>
    </source>
</reference>
<evidence type="ECO:0000256" key="10">
    <source>
        <dbReference type="ARBA" id="ARBA00023136"/>
    </source>
</evidence>
<dbReference type="Proteomes" id="UP000053927">
    <property type="component" value="Unassembled WGS sequence"/>
</dbReference>
<keyword evidence="7" id="KW-0256">Endoplasmic reticulum</keyword>
<feature type="compositionally biased region" description="Low complexity" evidence="13">
    <location>
        <begin position="202"/>
        <end position="227"/>
    </location>
</feature>
<dbReference type="GO" id="GO:0005524">
    <property type="term" value="F:ATP binding"/>
    <property type="evidence" value="ECO:0007669"/>
    <property type="project" value="UniProtKB-KW"/>
</dbReference>
<proteinExistence type="predicted"/>
<dbReference type="InterPro" id="IPR000608">
    <property type="entry name" value="UBC"/>
</dbReference>
<evidence type="ECO:0000256" key="6">
    <source>
        <dbReference type="ARBA" id="ARBA00022786"/>
    </source>
</evidence>
<evidence type="ECO:0000256" key="11">
    <source>
        <dbReference type="ARBA" id="ARBA00039885"/>
    </source>
</evidence>
<comment type="subcellular location">
    <subcellularLocation>
        <location evidence="1">Endoplasmic reticulum membrane</location>
    </subcellularLocation>
</comment>
<evidence type="ECO:0000256" key="4">
    <source>
        <dbReference type="ARBA" id="ARBA00022692"/>
    </source>
</evidence>
<evidence type="ECO:0000256" key="2">
    <source>
        <dbReference type="ARBA" id="ARBA00012486"/>
    </source>
</evidence>
<feature type="compositionally biased region" description="Low complexity" evidence="13">
    <location>
        <begin position="182"/>
        <end position="195"/>
    </location>
</feature>
<feature type="region of interest" description="Disordered" evidence="13">
    <location>
        <begin position="160"/>
        <end position="259"/>
    </location>
</feature>
<feature type="domain" description="UBC core" evidence="14">
    <location>
        <begin position="5"/>
        <end position="153"/>
    </location>
</feature>
<dbReference type="OrthoDB" id="1158011at2759"/>
<dbReference type="GO" id="GO:0061631">
    <property type="term" value="F:ubiquitin conjugating enzyme activity"/>
    <property type="evidence" value="ECO:0007669"/>
    <property type="project" value="UniProtKB-EC"/>
</dbReference>
<keyword evidence="8" id="KW-0067">ATP-binding</keyword>
<dbReference type="OMA" id="LEWHFIL"/>
<keyword evidence="5" id="KW-0547">Nucleotide-binding</keyword>
<accession>R7S1I5</accession>
<evidence type="ECO:0000256" key="13">
    <source>
        <dbReference type="SAM" id="MobiDB-lite"/>
    </source>
</evidence>
<keyword evidence="6" id="KW-0833">Ubl conjugation pathway</keyword>
<keyword evidence="3" id="KW-0808">Transferase</keyword>
<evidence type="ECO:0000256" key="1">
    <source>
        <dbReference type="ARBA" id="ARBA00004586"/>
    </source>
</evidence>
<dbReference type="Pfam" id="PF00179">
    <property type="entry name" value="UQ_con"/>
    <property type="match status" value="1"/>
</dbReference>
<dbReference type="Gene3D" id="3.10.110.10">
    <property type="entry name" value="Ubiquitin Conjugating Enzyme"/>
    <property type="match status" value="1"/>
</dbReference>
<dbReference type="EMBL" id="JH687398">
    <property type="protein sequence ID" value="EIM80442.1"/>
    <property type="molecule type" value="Genomic_DNA"/>
</dbReference>
<evidence type="ECO:0000256" key="7">
    <source>
        <dbReference type="ARBA" id="ARBA00022824"/>
    </source>
</evidence>
<evidence type="ECO:0000259" key="14">
    <source>
        <dbReference type="PROSITE" id="PS50127"/>
    </source>
</evidence>
<sequence>MASKAAYKRLSKEYVAMQREPPPFVWAAPDEKDILSWNFIIRGPPDSPFAGGEYHGILLFPSEYPFKPPGIKMFTPSGRFQPDKKICFSMSDFHPGTWNPAWSVQTILTGLVSFMLSDEMTTGSMTTSDGDKRTYAIRSHAWNIEQKRFREAFPEFCTPSLRGLPNMGERDQGKPDTPLPAAPSTTTTTSSQLQTTPPPHPAASTTSVPTQGAPTATGATPKTGTGAVRPRKIAMPRVHGAPAATPGNGASNGDPTGSSGWMAGWRQMVWDKWRWGVLIALAVIVSRITSGSSV</sequence>